<accession>C4XPU8</accession>
<dbReference type="HOGENOM" id="CLU_2180696_0_0_7"/>
<sequence>MSGYLVVDIRHWLDENEEPGVPQLKSKVDFLKELIAYKTAFEAGMENFPLPICRKRPGRKPCKSPLRTMTEDNVQGVAGKVIYWQCPKCKDSGMVYGWEGLMCDLSGHDFEGESFN</sequence>
<name>C4XPU8_SOLM1</name>
<gene>
    <name evidence="1" type="ordered locus">DMR_41570</name>
</gene>
<dbReference type="OrthoDB" id="4715778at2"/>
<dbReference type="RefSeq" id="WP_015862773.1">
    <property type="nucleotide sequence ID" value="NC_012796.1"/>
</dbReference>
<protein>
    <submittedName>
        <fullName evidence="1">Uncharacterized protein</fullName>
    </submittedName>
</protein>
<dbReference type="Proteomes" id="UP000009071">
    <property type="component" value="Chromosome"/>
</dbReference>
<dbReference type="EMBL" id="AP010904">
    <property type="protein sequence ID" value="BAH77648.1"/>
    <property type="molecule type" value="Genomic_DNA"/>
</dbReference>
<evidence type="ECO:0000313" key="1">
    <source>
        <dbReference type="EMBL" id="BAH77648.1"/>
    </source>
</evidence>
<evidence type="ECO:0000313" key="2">
    <source>
        <dbReference type="Proteomes" id="UP000009071"/>
    </source>
</evidence>
<reference evidence="1 2" key="1">
    <citation type="journal article" date="2009" name="Genome Res.">
        <title>Whole genome sequence of Desulfovibrio magneticus strain RS-1 revealed common gene clusters in magnetotactic bacteria.</title>
        <authorList>
            <person name="Nakazawa H."/>
            <person name="Arakaki A."/>
            <person name="Narita-Yamada S."/>
            <person name="Yashiro I."/>
            <person name="Jinno K."/>
            <person name="Aoki N."/>
            <person name="Tsuruyama A."/>
            <person name="Okamura Y."/>
            <person name="Tanikawa S."/>
            <person name="Fujita N."/>
            <person name="Takeyama H."/>
            <person name="Matsunaga T."/>
        </authorList>
    </citation>
    <scope>NUCLEOTIDE SEQUENCE [LARGE SCALE GENOMIC DNA]</scope>
    <source>
        <strain evidence="2">ATCC 700980 / DSM 13731 / RS-1</strain>
    </source>
</reference>
<dbReference type="KEGG" id="dma:DMR_41570"/>
<dbReference type="AlphaFoldDB" id="C4XPU8"/>
<keyword evidence="2" id="KW-1185">Reference proteome</keyword>
<proteinExistence type="predicted"/>
<organism evidence="1 2">
    <name type="scientific">Solidesulfovibrio magneticus (strain ATCC 700980 / DSM 13731 / RS-1)</name>
    <name type="common">Desulfovibrio magneticus</name>
    <dbReference type="NCBI Taxonomy" id="573370"/>
    <lineage>
        <taxon>Bacteria</taxon>
        <taxon>Pseudomonadati</taxon>
        <taxon>Thermodesulfobacteriota</taxon>
        <taxon>Desulfovibrionia</taxon>
        <taxon>Desulfovibrionales</taxon>
        <taxon>Desulfovibrionaceae</taxon>
        <taxon>Solidesulfovibrio</taxon>
    </lineage>
</organism>